<comment type="subcellular location">
    <subcellularLocation>
        <location evidence="5">Cell inner membrane</location>
        <topology evidence="5">Multi-pass membrane protein</topology>
    </subcellularLocation>
</comment>
<dbReference type="PANTHER" id="PTHR36917">
    <property type="entry name" value="INTRACELLULAR SEPTATION PROTEIN A-RELATED"/>
    <property type="match status" value="1"/>
</dbReference>
<evidence type="ECO:0000313" key="7">
    <source>
        <dbReference type="EMBL" id="EKF74064.1"/>
    </source>
</evidence>
<feature type="transmembrane region" description="Helical" evidence="5">
    <location>
        <begin position="24"/>
        <end position="46"/>
    </location>
</feature>
<dbReference type="EMBL" id="AMRJ01000015">
    <property type="protein sequence ID" value="EKF74064.1"/>
    <property type="molecule type" value="Genomic_DNA"/>
</dbReference>
<evidence type="ECO:0000313" key="8">
    <source>
        <dbReference type="Proteomes" id="UP000010164"/>
    </source>
</evidence>
<keyword evidence="8" id="KW-1185">Reference proteome</keyword>
<evidence type="ECO:0000256" key="5">
    <source>
        <dbReference type="HAMAP-Rule" id="MF_00189"/>
    </source>
</evidence>
<evidence type="ECO:0000256" key="4">
    <source>
        <dbReference type="ARBA" id="ARBA00023136"/>
    </source>
</evidence>
<dbReference type="HAMAP" id="MF_00189">
    <property type="entry name" value="YciB"/>
    <property type="match status" value="1"/>
</dbReference>
<feature type="region of interest" description="Disordered" evidence="6">
    <location>
        <begin position="191"/>
        <end position="218"/>
    </location>
</feature>
<evidence type="ECO:0000256" key="1">
    <source>
        <dbReference type="ARBA" id="ARBA00022475"/>
    </source>
</evidence>
<dbReference type="STRING" id="1177179.A11A3_10411"/>
<sequence>MKQLFDYLPVVVFFGLYFLGGRDIMLATQGIMAASVVQIVLGWLVWRTVKRMHLMVFVITMIFGTLTLLFRDPVFIKWRPSIISFVLAAVLLVGHFLRERNLLQRLCESLMASGFGFVVALSKKDWQRLNLAFVLYFVFLGLLNLYIAFRFSTDFWMTFKMFGFSAIQMLFYGCVIGYIYKRMPEADRQRLFHGKNDDPTPPPANQEKKDDDAVRDHQ</sequence>
<feature type="compositionally biased region" description="Basic and acidic residues" evidence="6">
    <location>
        <begin position="206"/>
        <end position="218"/>
    </location>
</feature>
<comment type="function">
    <text evidence="5">Plays a role in cell envelope biogenesis, maintenance of cell envelope integrity and membrane homeostasis.</text>
</comment>
<dbReference type="GO" id="GO:0005886">
    <property type="term" value="C:plasma membrane"/>
    <property type="evidence" value="ECO:0007669"/>
    <property type="project" value="UniProtKB-SubCell"/>
</dbReference>
<gene>
    <name evidence="5" type="primary">yciB</name>
    <name evidence="7" type="ORF">A11A3_10411</name>
</gene>
<protein>
    <recommendedName>
        <fullName evidence="5">Inner membrane-spanning protein YciB</fullName>
    </recommendedName>
</protein>
<keyword evidence="4 5" id="KW-0472">Membrane</keyword>
<keyword evidence="3 5" id="KW-1133">Transmembrane helix</keyword>
<keyword evidence="2 5" id="KW-0812">Transmembrane</keyword>
<proteinExistence type="inferred from homology"/>
<feature type="transmembrane region" description="Helical" evidence="5">
    <location>
        <begin position="161"/>
        <end position="180"/>
    </location>
</feature>
<reference evidence="7 8" key="1">
    <citation type="journal article" date="2012" name="J. Bacteriol.">
        <title>Genome Sequence of the Alkane-Degrading Bacterium Alcanivorax hongdengensis Type Strain A-11-3.</title>
        <authorList>
            <person name="Lai Q."/>
            <person name="Shao Z."/>
        </authorList>
    </citation>
    <scope>NUCLEOTIDE SEQUENCE [LARGE SCALE GENOMIC DNA]</scope>
    <source>
        <strain evidence="7 8">A-11-3</strain>
    </source>
</reference>
<evidence type="ECO:0000256" key="6">
    <source>
        <dbReference type="SAM" id="MobiDB-lite"/>
    </source>
</evidence>
<dbReference type="OrthoDB" id="9788219at2"/>
<dbReference type="RefSeq" id="WP_008929259.1">
    <property type="nucleotide sequence ID" value="NZ_AMRJ01000015.1"/>
</dbReference>
<dbReference type="InterPro" id="IPR006008">
    <property type="entry name" value="YciB"/>
</dbReference>
<accession>L0WAN6</accession>
<dbReference type="PATRIC" id="fig|1177179.3.peg.2072"/>
<dbReference type="Pfam" id="PF04279">
    <property type="entry name" value="IspA"/>
    <property type="match status" value="1"/>
</dbReference>
<dbReference type="AlphaFoldDB" id="L0WAN6"/>
<feature type="transmembrane region" description="Helical" evidence="5">
    <location>
        <begin position="82"/>
        <end position="97"/>
    </location>
</feature>
<evidence type="ECO:0000256" key="2">
    <source>
        <dbReference type="ARBA" id="ARBA00022692"/>
    </source>
</evidence>
<dbReference type="PANTHER" id="PTHR36917:SF1">
    <property type="entry name" value="INNER MEMBRANE-SPANNING PROTEIN YCIB"/>
    <property type="match status" value="1"/>
</dbReference>
<comment type="caution">
    <text evidence="7">The sequence shown here is derived from an EMBL/GenBank/DDBJ whole genome shotgun (WGS) entry which is preliminary data.</text>
</comment>
<name>L0WAN6_9GAMM</name>
<comment type="similarity">
    <text evidence="5">Belongs to the YciB family.</text>
</comment>
<organism evidence="7 8">
    <name type="scientific">Alcanivorax hongdengensis A-11-3</name>
    <dbReference type="NCBI Taxonomy" id="1177179"/>
    <lineage>
        <taxon>Bacteria</taxon>
        <taxon>Pseudomonadati</taxon>
        <taxon>Pseudomonadota</taxon>
        <taxon>Gammaproteobacteria</taxon>
        <taxon>Oceanospirillales</taxon>
        <taxon>Alcanivoracaceae</taxon>
        <taxon>Alcanivorax</taxon>
    </lineage>
</organism>
<keyword evidence="5" id="KW-0997">Cell inner membrane</keyword>
<keyword evidence="1 5" id="KW-1003">Cell membrane</keyword>
<feature type="transmembrane region" description="Helical" evidence="5">
    <location>
        <begin position="52"/>
        <end position="70"/>
    </location>
</feature>
<evidence type="ECO:0000256" key="3">
    <source>
        <dbReference type="ARBA" id="ARBA00022989"/>
    </source>
</evidence>
<feature type="transmembrane region" description="Helical" evidence="5">
    <location>
        <begin position="129"/>
        <end position="149"/>
    </location>
</feature>
<dbReference type="eggNOG" id="COG2917">
    <property type="taxonomic scope" value="Bacteria"/>
</dbReference>
<dbReference type="Proteomes" id="UP000010164">
    <property type="component" value="Unassembled WGS sequence"/>
</dbReference>